<dbReference type="InterPro" id="IPR005817">
    <property type="entry name" value="Wnt"/>
</dbReference>
<dbReference type="GO" id="GO:0006508">
    <property type="term" value="P:proteolysis"/>
    <property type="evidence" value="ECO:0007669"/>
    <property type="project" value="InterPro"/>
</dbReference>
<keyword evidence="8" id="KW-0449">Lipoprotein</keyword>
<dbReference type="PRINTS" id="PR01349">
    <property type="entry name" value="WNTPROTEIN"/>
</dbReference>
<dbReference type="GO" id="GO:0045165">
    <property type="term" value="P:cell fate commitment"/>
    <property type="evidence" value="ECO:0007669"/>
    <property type="project" value="TreeGrafter"/>
</dbReference>
<organism evidence="12 13">
    <name type="scientific">Dimorphilus gyrociliatus</name>
    <dbReference type="NCBI Taxonomy" id="2664684"/>
    <lineage>
        <taxon>Eukaryota</taxon>
        <taxon>Metazoa</taxon>
        <taxon>Spiralia</taxon>
        <taxon>Lophotrochozoa</taxon>
        <taxon>Annelida</taxon>
        <taxon>Polychaeta</taxon>
        <taxon>Polychaeta incertae sedis</taxon>
        <taxon>Dinophilidae</taxon>
        <taxon>Dimorphilus</taxon>
    </lineage>
</organism>
<dbReference type="SMART" id="SM00097">
    <property type="entry name" value="WNT1"/>
    <property type="match status" value="1"/>
</dbReference>
<evidence type="ECO:0000256" key="2">
    <source>
        <dbReference type="ARBA" id="ARBA00005683"/>
    </source>
</evidence>
<keyword evidence="10" id="KW-0472">Membrane</keyword>
<dbReference type="GO" id="GO:0005125">
    <property type="term" value="F:cytokine activity"/>
    <property type="evidence" value="ECO:0007669"/>
    <property type="project" value="TreeGrafter"/>
</dbReference>
<keyword evidence="4" id="KW-0964">Secreted</keyword>
<evidence type="ECO:0000256" key="10">
    <source>
        <dbReference type="SAM" id="Phobius"/>
    </source>
</evidence>
<comment type="similarity">
    <text evidence="2 9">Belongs to the Wnt family.</text>
</comment>
<protein>
    <recommendedName>
        <fullName evidence="9">Protein Wnt</fullName>
    </recommendedName>
</protein>
<keyword evidence="3 9" id="KW-0217">Developmental protein</keyword>
<dbReference type="AlphaFoldDB" id="A0A7I8VRQ8"/>
<dbReference type="InterPro" id="IPR001254">
    <property type="entry name" value="Trypsin_dom"/>
</dbReference>
<dbReference type="PROSITE" id="PS00246">
    <property type="entry name" value="WNT1"/>
    <property type="match status" value="1"/>
</dbReference>
<dbReference type="InterPro" id="IPR043504">
    <property type="entry name" value="Peptidase_S1_PA_chymotrypsin"/>
</dbReference>
<dbReference type="Gene3D" id="2.40.10.10">
    <property type="entry name" value="Trypsin-like serine proteases"/>
    <property type="match status" value="1"/>
</dbReference>
<dbReference type="SUPFAM" id="SSF50494">
    <property type="entry name" value="Trypsin-like serine proteases"/>
    <property type="match status" value="1"/>
</dbReference>
<evidence type="ECO:0000256" key="1">
    <source>
        <dbReference type="ARBA" id="ARBA00004498"/>
    </source>
</evidence>
<feature type="domain" description="Peptidase S1" evidence="11">
    <location>
        <begin position="133"/>
        <end position="242"/>
    </location>
</feature>
<dbReference type="EMBL" id="CAJFCJ010000009">
    <property type="protein sequence ID" value="CAD5118663.1"/>
    <property type="molecule type" value="Genomic_DNA"/>
</dbReference>
<dbReference type="GO" id="GO:0004252">
    <property type="term" value="F:serine-type endopeptidase activity"/>
    <property type="evidence" value="ECO:0007669"/>
    <property type="project" value="InterPro"/>
</dbReference>
<keyword evidence="10" id="KW-1133">Transmembrane helix</keyword>
<comment type="function">
    <text evidence="9">Ligand for members of the frizzled family of seven transmembrane receptors.</text>
</comment>
<evidence type="ECO:0000256" key="3">
    <source>
        <dbReference type="ARBA" id="ARBA00022473"/>
    </source>
</evidence>
<keyword evidence="10" id="KW-0812">Transmembrane</keyword>
<dbReference type="OrthoDB" id="6225908at2759"/>
<evidence type="ECO:0000313" key="13">
    <source>
        <dbReference type="Proteomes" id="UP000549394"/>
    </source>
</evidence>
<evidence type="ECO:0000259" key="11">
    <source>
        <dbReference type="Pfam" id="PF00089"/>
    </source>
</evidence>
<sequence>MRHRCKCHGVSGSCSAKICWRDMAPFRQIGKVLKERFDGATLVKFDRRLNKFERVDKSLKEPSKRDLIYLIDSPTFCEPDKGWGSVGTTGRVCNKNSPGLDGCSLLCCGRGFNKYEKHVTEDCDCLTLLKVPPWLVLIRSEKNQCTGMLIQQDIVLSSASCIADDYGYINETSLIVMSGRRYANLLDEPYEQRRKSESIQLLSNYGLSLVITDKGDNEFSVTKIGKDIAVLFMEEEFFKSDKVYHKHSWEIKRGDSDCRLIGWNPRSGLSFIMSLFVFVICLTITLLSLFIIMPFLILHNFRLLLELDRAGYQTSSDRSSGNQLSVIRSSASSKNNMQLLPLKSFAKPSIDSRRSPSLDEDSKRQHIINILSIQIVDKYSKRRIWLSYIPKRIENACQRTKGNRVYKQDFKQVQHYMETVSVYSLKSGEFPIEDMMLLLQGMDIEDCPVEGLKMHKGSICLYSDSEPFSCELPSHILSFYNNLSQQQGQNLPSISSNVLWSAIN</sequence>
<dbReference type="Gene3D" id="3.30.2460.20">
    <property type="match status" value="1"/>
</dbReference>
<evidence type="ECO:0000256" key="7">
    <source>
        <dbReference type="ARBA" id="ARBA00023157"/>
    </source>
</evidence>
<dbReference type="GO" id="GO:0005109">
    <property type="term" value="F:frizzled binding"/>
    <property type="evidence" value="ECO:0007669"/>
    <property type="project" value="TreeGrafter"/>
</dbReference>
<name>A0A7I8VRQ8_9ANNE</name>
<dbReference type="GO" id="GO:0060070">
    <property type="term" value="P:canonical Wnt signaling pathway"/>
    <property type="evidence" value="ECO:0007669"/>
    <property type="project" value="TreeGrafter"/>
</dbReference>
<keyword evidence="7" id="KW-1015">Disulfide bond</keyword>
<evidence type="ECO:0000256" key="6">
    <source>
        <dbReference type="ARBA" id="ARBA00022687"/>
    </source>
</evidence>
<dbReference type="GO" id="GO:0005615">
    <property type="term" value="C:extracellular space"/>
    <property type="evidence" value="ECO:0007669"/>
    <property type="project" value="TreeGrafter"/>
</dbReference>
<evidence type="ECO:0000256" key="8">
    <source>
        <dbReference type="ARBA" id="ARBA00023288"/>
    </source>
</evidence>
<dbReference type="Proteomes" id="UP000549394">
    <property type="component" value="Unassembled WGS sequence"/>
</dbReference>
<comment type="subcellular location">
    <subcellularLocation>
        <location evidence="1 9">Secreted</location>
        <location evidence="1 9">Extracellular space</location>
        <location evidence="1 9">Extracellular matrix</location>
    </subcellularLocation>
</comment>
<dbReference type="GO" id="GO:0030182">
    <property type="term" value="P:neuron differentiation"/>
    <property type="evidence" value="ECO:0007669"/>
    <property type="project" value="TreeGrafter"/>
</dbReference>
<reference evidence="12 13" key="1">
    <citation type="submission" date="2020-08" db="EMBL/GenBank/DDBJ databases">
        <authorList>
            <person name="Hejnol A."/>
        </authorList>
    </citation>
    <scope>NUCLEOTIDE SEQUENCE [LARGE SCALE GENOMIC DNA]</scope>
</reference>
<dbReference type="InterPro" id="IPR009003">
    <property type="entry name" value="Peptidase_S1_PA"/>
</dbReference>
<evidence type="ECO:0000313" key="12">
    <source>
        <dbReference type="EMBL" id="CAD5118663.1"/>
    </source>
</evidence>
<gene>
    <name evidence="12" type="ORF">DGYR_LOCUS7000</name>
</gene>
<proteinExistence type="inferred from homology"/>
<dbReference type="InterPro" id="IPR018161">
    <property type="entry name" value="Wnt_CS"/>
</dbReference>
<keyword evidence="5" id="KW-0272">Extracellular matrix</keyword>
<dbReference type="Pfam" id="PF00110">
    <property type="entry name" value="wnt"/>
    <property type="match status" value="1"/>
</dbReference>
<comment type="caution">
    <text evidence="12">The sequence shown here is derived from an EMBL/GenBank/DDBJ whole genome shotgun (WGS) entry which is preliminary data.</text>
</comment>
<dbReference type="PANTHER" id="PTHR12027">
    <property type="entry name" value="WNT RELATED"/>
    <property type="match status" value="1"/>
</dbReference>
<evidence type="ECO:0000256" key="5">
    <source>
        <dbReference type="ARBA" id="ARBA00022530"/>
    </source>
</evidence>
<accession>A0A7I8VRQ8</accession>
<evidence type="ECO:0000256" key="4">
    <source>
        <dbReference type="ARBA" id="ARBA00022525"/>
    </source>
</evidence>
<keyword evidence="13" id="KW-1185">Reference proteome</keyword>
<evidence type="ECO:0000256" key="9">
    <source>
        <dbReference type="RuleBase" id="RU003500"/>
    </source>
</evidence>
<dbReference type="Pfam" id="PF00089">
    <property type="entry name" value="Trypsin"/>
    <property type="match status" value="1"/>
</dbReference>
<keyword evidence="6 9" id="KW-0879">Wnt signaling pathway</keyword>
<feature type="transmembrane region" description="Helical" evidence="10">
    <location>
        <begin position="271"/>
        <end position="298"/>
    </location>
</feature>
<dbReference type="PANTHER" id="PTHR12027:SF99">
    <property type="entry name" value="PROTEIN WNT"/>
    <property type="match status" value="1"/>
</dbReference>
<dbReference type="InterPro" id="IPR043158">
    <property type="entry name" value="Wnt_C"/>
</dbReference>